<evidence type="ECO:0000256" key="1">
    <source>
        <dbReference type="ARBA" id="ARBA00022801"/>
    </source>
</evidence>
<dbReference type="PROSITE" id="PS50885">
    <property type="entry name" value="HAMP"/>
    <property type="match status" value="1"/>
</dbReference>
<dbReference type="Proteomes" id="UP000004095">
    <property type="component" value="Unassembled WGS sequence"/>
</dbReference>
<dbReference type="Pfam" id="PF07228">
    <property type="entry name" value="SpoIIE"/>
    <property type="match status" value="1"/>
</dbReference>
<accession>A1ZMT6</accession>
<evidence type="ECO:0000259" key="3">
    <source>
        <dbReference type="PROSITE" id="PS50885"/>
    </source>
</evidence>
<dbReference type="AlphaFoldDB" id="A1ZMT6"/>
<keyword evidence="2" id="KW-1133">Transmembrane helix</keyword>
<keyword evidence="4" id="KW-0808">Transferase</keyword>
<proteinExistence type="predicted"/>
<dbReference type="SMART" id="SM00304">
    <property type="entry name" value="HAMP"/>
    <property type="match status" value="1"/>
</dbReference>
<dbReference type="Pfam" id="PF00672">
    <property type="entry name" value="HAMP"/>
    <property type="match status" value="1"/>
</dbReference>
<name>A1ZMT6_MICM2</name>
<dbReference type="GO" id="GO:0016791">
    <property type="term" value="F:phosphatase activity"/>
    <property type="evidence" value="ECO:0007669"/>
    <property type="project" value="TreeGrafter"/>
</dbReference>
<dbReference type="InterPro" id="IPR052016">
    <property type="entry name" value="Bact_Sigma-Reg"/>
</dbReference>
<dbReference type="CDD" id="cd06225">
    <property type="entry name" value="HAMP"/>
    <property type="match status" value="1"/>
</dbReference>
<keyword evidence="4" id="KW-0418">Kinase</keyword>
<keyword evidence="1" id="KW-0378">Hydrolase</keyword>
<dbReference type="SUPFAM" id="SSF158472">
    <property type="entry name" value="HAMP domain-like"/>
    <property type="match status" value="1"/>
</dbReference>
<dbReference type="Gene3D" id="6.10.340.10">
    <property type="match status" value="1"/>
</dbReference>
<dbReference type="GO" id="GO:0007165">
    <property type="term" value="P:signal transduction"/>
    <property type="evidence" value="ECO:0007669"/>
    <property type="project" value="InterPro"/>
</dbReference>
<reference evidence="4 5" key="1">
    <citation type="submission" date="2007-01" db="EMBL/GenBank/DDBJ databases">
        <authorList>
            <person name="Haygood M."/>
            <person name="Podell S."/>
            <person name="Anderson C."/>
            <person name="Hopkinson B."/>
            <person name="Roe K."/>
            <person name="Barbeau K."/>
            <person name="Gaasterland T."/>
            <person name="Ferriera S."/>
            <person name="Johnson J."/>
            <person name="Kravitz S."/>
            <person name="Beeson K."/>
            <person name="Sutton G."/>
            <person name="Rogers Y.-H."/>
            <person name="Friedman R."/>
            <person name="Frazier M."/>
            <person name="Venter J.C."/>
        </authorList>
    </citation>
    <scope>NUCLEOTIDE SEQUENCE [LARGE SCALE GENOMIC DNA]</scope>
    <source>
        <strain evidence="4 5">ATCC 23134</strain>
    </source>
</reference>
<gene>
    <name evidence="4" type="ORF">M23134_04029</name>
</gene>
<dbReference type="PANTHER" id="PTHR43156:SF9">
    <property type="entry name" value="HAMP DOMAIN-CONTAINING PROTEIN"/>
    <property type="match status" value="1"/>
</dbReference>
<protein>
    <submittedName>
        <fullName evidence="4">Serine/threonine protein kinases</fullName>
    </submittedName>
</protein>
<dbReference type="eggNOG" id="COG2208">
    <property type="taxonomic scope" value="Bacteria"/>
</dbReference>
<evidence type="ECO:0000256" key="2">
    <source>
        <dbReference type="SAM" id="Phobius"/>
    </source>
</evidence>
<dbReference type="GO" id="GO:0004674">
    <property type="term" value="F:protein serine/threonine kinase activity"/>
    <property type="evidence" value="ECO:0007669"/>
    <property type="project" value="UniProtKB-KW"/>
</dbReference>
<sequence>MKIAFRSIRAKLFVYFLGFFLIIVSFIGYNLWIDTKESSIEQIDMGLAKINLQILTISGLERDFMENEITNHDFYKLRYSAYLTKRDSIVTKVLQNIDQLAKTSHTTSQGLDKAVATIKNELVKYERNFRQMIQLIKKKGFKDAGLEGQMRRYIHAIEVSDYSKDLTKLLMARRYEKDFIIRKDLEYVQQVDSISKELKKDIGQKVQDETKKNTLFNLLEKYRVTFLELVGIEEKIGFDNRSGLRKELNDSFEVIKGSISRINRMMLIETEYIHANIQRSNWVALVLFLISFILFSSRLIHILSRPVRLLSNSIHEIVSKDFSTQVPFIEIKQKDEVGKLSADFAFMLKRMHDYIGEIKTKSSNLEQKQRLLMDSIRYAEQIQRAILPEKEELQSVFKDFFVMYKPADLVSGDFYWLSFTEHRVFLAVVDCTGHGVPGAFMSMIGNTLLNKIVKENHSQNPAEILEELHIEVKIALHQEKYKNDDGMDVCLCMMEGLNQPNQEVKIVYAGAKRPLWYFNEGELTEIKATKRSIGGQSKYRPFDNHSFTLPPGSKLYLTTDGFNDQHDVNRKKFGKLRLMEMVEQHAHLPMPDQVSHYTQVLKDHMQGNVHQRDDITIVGVQL</sequence>
<feature type="domain" description="HAMP" evidence="3">
    <location>
        <begin position="301"/>
        <end position="356"/>
    </location>
</feature>
<keyword evidence="2" id="KW-0812">Transmembrane</keyword>
<keyword evidence="5" id="KW-1185">Reference proteome</keyword>
<evidence type="ECO:0000313" key="5">
    <source>
        <dbReference type="Proteomes" id="UP000004095"/>
    </source>
</evidence>
<dbReference type="InterPro" id="IPR003660">
    <property type="entry name" value="HAMP_dom"/>
</dbReference>
<dbReference type="SMART" id="SM00331">
    <property type="entry name" value="PP2C_SIG"/>
    <property type="match status" value="1"/>
</dbReference>
<keyword evidence="2" id="KW-0472">Membrane</keyword>
<evidence type="ECO:0000313" key="4">
    <source>
        <dbReference type="EMBL" id="EAY28466.1"/>
    </source>
</evidence>
<feature type="transmembrane region" description="Helical" evidence="2">
    <location>
        <begin position="12"/>
        <end position="32"/>
    </location>
</feature>
<dbReference type="InterPro" id="IPR036457">
    <property type="entry name" value="PPM-type-like_dom_sf"/>
</dbReference>
<dbReference type="eggNOG" id="COG5000">
    <property type="taxonomic scope" value="Bacteria"/>
</dbReference>
<dbReference type="PANTHER" id="PTHR43156">
    <property type="entry name" value="STAGE II SPORULATION PROTEIN E-RELATED"/>
    <property type="match status" value="1"/>
</dbReference>
<organism evidence="4 5">
    <name type="scientific">Microscilla marina ATCC 23134</name>
    <dbReference type="NCBI Taxonomy" id="313606"/>
    <lineage>
        <taxon>Bacteria</taxon>
        <taxon>Pseudomonadati</taxon>
        <taxon>Bacteroidota</taxon>
        <taxon>Cytophagia</taxon>
        <taxon>Cytophagales</taxon>
        <taxon>Microscillaceae</taxon>
        <taxon>Microscilla</taxon>
    </lineage>
</organism>
<dbReference type="SUPFAM" id="SSF81606">
    <property type="entry name" value="PP2C-like"/>
    <property type="match status" value="1"/>
</dbReference>
<comment type="caution">
    <text evidence="4">The sequence shown here is derived from an EMBL/GenBank/DDBJ whole genome shotgun (WGS) entry which is preliminary data.</text>
</comment>
<dbReference type="OrthoDB" id="1522078at2"/>
<dbReference type="InterPro" id="IPR001932">
    <property type="entry name" value="PPM-type_phosphatase-like_dom"/>
</dbReference>
<keyword evidence="4" id="KW-0723">Serine/threonine-protein kinase</keyword>
<dbReference type="EMBL" id="AAWS01000016">
    <property type="protein sequence ID" value="EAY28466.1"/>
    <property type="molecule type" value="Genomic_DNA"/>
</dbReference>
<dbReference type="GO" id="GO:0016020">
    <property type="term" value="C:membrane"/>
    <property type="evidence" value="ECO:0007669"/>
    <property type="project" value="InterPro"/>
</dbReference>
<dbReference type="RefSeq" id="WP_002698216.1">
    <property type="nucleotide sequence ID" value="NZ_AAWS01000016.1"/>
</dbReference>
<dbReference type="Gene3D" id="3.60.40.10">
    <property type="entry name" value="PPM-type phosphatase domain"/>
    <property type="match status" value="1"/>
</dbReference>